<feature type="region of interest" description="Disordered" evidence="1">
    <location>
        <begin position="55"/>
        <end position="125"/>
    </location>
</feature>
<evidence type="ECO:0000313" key="2">
    <source>
        <dbReference type="EMBL" id="GMN46472.1"/>
    </source>
</evidence>
<protein>
    <submittedName>
        <fullName evidence="2">Uncharacterized protein</fullName>
    </submittedName>
</protein>
<sequence>MHPVVSSLSHPYLVHCSSPSCSSPPAPICSPASRATHSRIVSSPALRANDCPIATRSSALGMKESEFSTARGGRGASKEKETPEVGATMSRRSLGGRRKQRREGGSGSGAKEKLRRREDGAGAGV</sequence>
<name>A0AA88A4W4_FICCA</name>
<dbReference type="EMBL" id="BTGU01000023">
    <property type="protein sequence ID" value="GMN46472.1"/>
    <property type="molecule type" value="Genomic_DNA"/>
</dbReference>
<proteinExistence type="predicted"/>
<accession>A0AA88A4W4</accession>
<dbReference type="AlphaFoldDB" id="A0AA88A4W4"/>
<evidence type="ECO:0000313" key="3">
    <source>
        <dbReference type="Proteomes" id="UP001187192"/>
    </source>
</evidence>
<keyword evidence="3" id="KW-1185">Reference proteome</keyword>
<reference evidence="2" key="1">
    <citation type="submission" date="2023-07" db="EMBL/GenBank/DDBJ databases">
        <title>draft genome sequence of fig (Ficus carica).</title>
        <authorList>
            <person name="Takahashi T."/>
            <person name="Nishimura K."/>
        </authorList>
    </citation>
    <scope>NUCLEOTIDE SEQUENCE</scope>
</reference>
<evidence type="ECO:0000256" key="1">
    <source>
        <dbReference type="SAM" id="MobiDB-lite"/>
    </source>
</evidence>
<dbReference type="Proteomes" id="UP001187192">
    <property type="component" value="Unassembled WGS sequence"/>
</dbReference>
<gene>
    <name evidence="2" type="ORF">TIFTF001_015665</name>
</gene>
<feature type="compositionally biased region" description="Basic and acidic residues" evidence="1">
    <location>
        <begin position="110"/>
        <end position="125"/>
    </location>
</feature>
<comment type="caution">
    <text evidence="2">The sequence shown here is derived from an EMBL/GenBank/DDBJ whole genome shotgun (WGS) entry which is preliminary data.</text>
</comment>
<organism evidence="2 3">
    <name type="scientific">Ficus carica</name>
    <name type="common">Common fig</name>
    <dbReference type="NCBI Taxonomy" id="3494"/>
    <lineage>
        <taxon>Eukaryota</taxon>
        <taxon>Viridiplantae</taxon>
        <taxon>Streptophyta</taxon>
        <taxon>Embryophyta</taxon>
        <taxon>Tracheophyta</taxon>
        <taxon>Spermatophyta</taxon>
        <taxon>Magnoliopsida</taxon>
        <taxon>eudicotyledons</taxon>
        <taxon>Gunneridae</taxon>
        <taxon>Pentapetalae</taxon>
        <taxon>rosids</taxon>
        <taxon>fabids</taxon>
        <taxon>Rosales</taxon>
        <taxon>Moraceae</taxon>
        <taxon>Ficeae</taxon>
        <taxon>Ficus</taxon>
    </lineage>
</organism>